<keyword evidence="1" id="KW-0489">Methyltransferase</keyword>
<protein>
    <submittedName>
        <fullName evidence="1">Class I SAM-dependent methyltransferase</fullName>
    </submittedName>
</protein>
<comment type="caution">
    <text evidence="1">The sequence shown here is derived from an EMBL/GenBank/DDBJ whole genome shotgun (WGS) entry which is preliminary data.</text>
</comment>
<gene>
    <name evidence="1" type="ORF">ACELLULO517_25615</name>
</gene>
<accession>A0A964E754</accession>
<evidence type="ECO:0000313" key="1">
    <source>
        <dbReference type="EMBL" id="MCB8883653.1"/>
    </source>
</evidence>
<proteinExistence type="predicted"/>
<dbReference type="GO" id="GO:0008757">
    <property type="term" value="F:S-adenosylmethionine-dependent methyltransferase activity"/>
    <property type="evidence" value="ECO:0007669"/>
    <property type="project" value="InterPro"/>
</dbReference>
<dbReference type="Gene3D" id="3.40.50.150">
    <property type="entry name" value="Vaccinia Virus protein VP39"/>
    <property type="match status" value="1"/>
</dbReference>
<dbReference type="EMBL" id="JAESVA010000015">
    <property type="protein sequence ID" value="MCB8883653.1"/>
    <property type="molecule type" value="Genomic_DNA"/>
</dbReference>
<keyword evidence="2" id="KW-1185">Reference proteome</keyword>
<dbReference type="AlphaFoldDB" id="A0A964E754"/>
<dbReference type="PANTHER" id="PTHR42912:SF45">
    <property type="entry name" value="23S RRNA (GUANINE(745)-N(1))-METHYLTRANSFERASE"/>
    <property type="match status" value="1"/>
</dbReference>
<organism evidence="1 2">
    <name type="scientific">Acidisoma cellulosilyticum</name>
    <dbReference type="NCBI Taxonomy" id="2802395"/>
    <lineage>
        <taxon>Bacteria</taxon>
        <taxon>Pseudomonadati</taxon>
        <taxon>Pseudomonadota</taxon>
        <taxon>Alphaproteobacteria</taxon>
        <taxon>Acetobacterales</taxon>
        <taxon>Acidocellaceae</taxon>
        <taxon>Acidisoma</taxon>
    </lineage>
</organism>
<dbReference type="Pfam" id="PF05401">
    <property type="entry name" value="NodS"/>
    <property type="match status" value="1"/>
</dbReference>
<dbReference type="GO" id="GO:0032259">
    <property type="term" value="P:methylation"/>
    <property type="evidence" value="ECO:0007669"/>
    <property type="project" value="UniProtKB-KW"/>
</dbReference>
<dbReference type="InterPro" id="IPR050508">
    <property type="entry name" value="Methyltransf_Superfamily"/>
</dbReference>
<dbReference type="InterPro" id="IPR029063">
    <property type="entry name" value="SAM-dependent_MTases_sf"/>
</dbReference>
<dbReference type="PANTHER" id="PTHR42912">
    <property type="entry name" value="METHYLTRANSFERASE"/>
    <property type="match status" value="1"/>
</dbReference>
<reference evidence="1 2" key="1">
    <citation type="journal article" date="2021" name="Microorganisms">
        <title>Acidisoma silvae sp. nov. and Acidisomacellulosilytica sp. nov., Two Acidophilic Bacteria Isolated from Decaying Wood, Hydrolyzing Cellulose and Producing Poly-3-hydroxybutyrate.</title>
        <authorList>
            <person name="Mieszkin S."/>
            <person name="Pouder E."/>
            <person name="Uroz S."/>
            <person name="Simon-Colin C."/>
            <person name="Alain K."/>
        </authorList>
    </citation>
    <scope>NUCLEOTIDE SEQUENCE [LARGE SCALE GENOMIC DNA]</scope>
    <source>
        <strain evidence="1 2">HW T5.17</strain>
    </source>
</reference>
<dbReference type="GO" id="GO:0009312">
    <property type="term" value="P:oligosaccharide biosynthetic process"/>
    <property type="evidence" value="ECO:0007669"/>
    <property type="project" value="InterPro"/>
</dbReference>
<keyword evidence="1" id="KW-0808">Transferase</keyword>
<dbReference type="Proteomes" id="UP000721844">
    <property type="component" value="Unassembled WGS sequence"/>
</dbReference>
<dbReference type="CDD" id="cd02440">
    <property type="entry name" value="AdoMet_MTases"/>
    <property type="match status" value="1"/>
</dbReference>
<sequence>MTDPSYDRAYFDNLYASDPDPWRFRSSDYERAKYAETISIISDRRYRNGLEVGCSIGILSTCLAPLCDSFLGLDISEHPLKEARANCAAIPATRFECMRVPDQWPAGQFDLIVLSEVLYFLPASEIDALAACVLKCLAPGGRVILVNWLGADELPQPGDLAAERFLSAAPLFIAAQRRHALYRIDLIENDQAR</sequence>
<dbReference type="RefSeq" id="WP_227310325.1">
    <property type="nucleotide sequence ID" value="NZ_JAESVA010000015.1"/>
</dbReference>
<name>A0A964E754_9PROT</name>
<evidence type="ECO:0000313" key="2">
    <source>
        <dbReference type="Proteomes" id="UP000721844"/>
    </source>
</evidence>
<dbReference type="InterPro" id="IPR008715">
    <property type="entry name" value="SAM-MeTfrase_NodS-like"/>
</dbReference>
<dbReference type="SUPFAM" id="SSF53335">
    <property type="entry name" value="S-adenosyl-L-methionine-dependent methyltransferases"/>
    <property type="match status" value="1"/>
</dbReference>